<reference evidence="7" key="2">
    <citation type="submission" date="2025-08" db="UniProtKB">
        <authorList>
            <consortium name="Ensembl"/>
        </authorList>
    </citation>
    <scope>IDENTIFICATION</scope>
</reference>
<dbReference type="PANTHER" id="PTHR47221">
    <property type="entry name" value="FIBRINOGEN ALPHA CHAIN"/>
    <property type="match status" value="1"/>
</dbReference>
<name>A0A4W6BQY1_LATCA</name>
<dbReference type="InterPro" id="IPR037579">
    <property type="entry name" value="FIB_ANG-like"/>
</dbReference>
<evidence type="ECO:0000256" key="4">
    <source>
        <dbReference type="ARBA" id="ARBA00023180"/>
    </source>
</evidence>
<evidence type="ECO:0000256" key="1">
    <source>
        <dbReference type="ARBA" id="ARBA00004613"/>
    </source>
</evidence>
<evidence type="ECO:0000313" key="8">
    <source>
        <dbReference type="Proteomes" id="UP000314980"/>
    </source>
</evidence>
<dbReference type="GO" id="GO:0034116">
    <property type="term" value="P:positive regulation of heterotypic cell-cell adhesion"/>
    <property type="evidence" value="ECO:0007669"/>
    <property type="project" value="TreeGrafter"/>
</dbReference>
<dbReference type="PROSITE" id="PS00514">
    <property type="entry name" value="FIBRINOGEN_C_1"/>
    <property type="match status" value="1"/>
</dbReference>
<dbReference type="InterPro" id="IPR036056">
    <property type="entry name" value="Fibrinogen-like_C"/>
</dbReference>
<evidence type="ECO:0000313" key="7">
    <source>
        <dbReference type="Ensembl" id="ENSLCAP00010003297.1"/>
    </source>
</evidence>
<reference evidence="8" key="1">
    <citation type="submission" date="2015-09" db="EMBL/GenBank/DDBJ databases">
        <authorList>
            <person name="Sai Rama Sridatta P."/>
        </authorList>
    </citation>
    <scope>NUCLEOTIDE SEQUENCE [LARGE SCALE GENOMIC DNA]</scope>
</reference>
<dbReference type="GO" id="GO:0070527">
    <property type="term" value="P:platelet aggregation"/>
    <property type="evidence" value="ECO:0007669"/>
    <property type="project" value="TreeGrafter"/>
</dbReference>
<dbReference type="AlphaFoldDB" id="A0A4W6BQY1"/>
<reference evidence="7" key="3">
    <citation type="submission" date="2025-09" db="UniProtKB">
        <authorList>
            <consortium name="Ensembl"/>
        </authorList>
    </citation>
    <scope>IDENTIFICATION</scope>
</reference>
<dbReference type="SMART" id="SM00186">
    <property type="entry name" value="FBG"/>
    <property type="match status" value="1"/>
</dbReference>
<keyword evidence="5" id="KW-0812">Transmembrane</keyword>
<protein>
    <submittedName>
        <fullName evidence="7">Angiopoietin-like 1b</fullName>
    </submittedName>
</protein>
<dbReference type="GO" id="GO:0072377">
    <property type="term" value="P:blood coagulation, common pathway"/>
    <property type="evidence" value="ECO:0007669"/>
    <property type="project" value="TreeGrafter"/>
</dbReference>
<dbReference type="GO" id="GO:0005577">
    <property type="term" value="C:fibrinogen complex"/>
    <property type="evidence" value="ECO:0007669"/>
    <property type="project" value="TreeGrafter"/>
</dbReference>
<keyword evidence="4" id="KW-0325">Glycoprotein</keyword>
<keyword evidence="3" id="KW-1015">Disulfide bond</keyword>
<dbReference type="GO" id="GO:0005201">
    <property type="term" value="F:extracellular matrix structural constituent"/>
    <property type="evidence" value="ECO:0007669"/>
    <property type="project" value="TreeGrafter"/>
</dbReference>
<evidence type="ECO:0000256" key="2">
    <source>
        <dbReference type="ARBA" id="ARBA00022525"/>
    </source>
</evidence>
<organism evidence="7 8">
    <name type="scientific">Lates calcarifer</name>
    <name type="common">Barramundi</name>
    <name type="synonym">Holocentrus calcarifer</name>
    <dbReference type="NCBI Taxonomy" id="8187"/>
    <lineage>
        <taxon>Eukaryota</taxon>
        <taxon>Metazoa</taxon>
        <taxon>Chordata</taxon>
        <taxon>Craniata</taxon>
        <taxon>Vertebrata</taxon>
        <taxon>Euteleostomi</taxon>
        <taxon>Actinopterygii</taxon>
        <taxon>Neopterygii</taxon>
        <taxon>Teleostei</taxon>
        <taxon>Neoteleostei</taxon>
        <taxon>Acanthomorphata</taxon>
        <taxon>Carangaria</taxon>
        <taxon>Carangaria incertae sedis</taxon>
        <taxon>Centropomidae</taxon>
        <taxon>Lates</taxon>
    </lineage>
</organism>
<sequence>MFYRSVACWVTKRGRTMGSGTWSLFILFGLALWKANGENKKCSYTFLVPEQKITGPICAARGYSTDKDRVTRLDVAAVRDLLSKQRREMETLKLVVDVDGNLVNEMKLLRKESRNMNSRVTQLYMQLLHEIIRKRDNSLELAQLETRILNATTESLRLASRYRELEAKYAALSAVVNNQSVLIGALEERCMQVYSRRHEHPPMGPPLVQVVPENIPVNVPRFTNEIQRDNTRGILFYSMMTTACFSLLFFLLSGPFRDCLEAQEASHSTSGMYLIKPDEAERPVQVWCEQDIDNGGWTVIQSRRDGSVNFFRNWDNYKSGFGNIDGEYWLGLEGIYNLGRQGDYKLLVELEDWMGKKVYAQYSSFHLEPESESYRLRLGTYQGNAGDSLSSHNGKQFTTLDRDKDAFSGNCAHFHKGGWWYNACGQANLNGVWYTGGVYRSKFQDGIFWADYGGGFYSMKTVRMMIRPID</sequence>
<dbReference type="GeneTree" id="ENSGT00940000155091"/>
<keyword evidence="8" id="KW-1185">Reference proteome</keyword>
<dbReference type="InterPro" id="IPR014716">
    <property type="entry name" value="Fibrinogen_a/b/g_C_1"/>
</dbReference>
<dbReference type="Ensembl" id="ENSLCAT00010003393.1">
    <property type="protein sequence ID" value="ENSLCAP00010003297.1"/>
    <property type="gene ID" value="ENSLCAG00010001713.1"/>
</dbReference>
<dbReference type="NCBIfam" id="NF040941">
    <property type="entry name" value="GGGWT_bact"/>
    <property type="match status" value="1"/>
</dbReference>
<feature type="transmembrane region" description="Helical" evidence="5">
    <location>
        <begin position="234"/>
        <end position="252"/>
    </location>
</feature>
<evidence type="ECO:0000256" key="3">
    <source>
        <dbReference type="ARBA" id="ARBA00023157"/>
    </source>
</evidence>
<proteinExistence type="predicted"/>
<accession>A0A4W6BQY1</accession>
<dbReference type="PANTHER" id="PTHR47221:SF5">
    <property type="entry name" value="FIBRINOGEN C-TERMINAL DOMAIN-CONTAINING PROTEIN"/>
    <property type="match status" value="1"/>
</dbReference>
<feature type="domain" description="Fibrinogen C-terminal" evidence="6">
    <location>
        <begin position="250"/>
        <end position="470"/>
    </location>
</feature>
<comment type="subcellular location">
    <subcellularLocation>
        <location evidence="1">Secreted</location>
    </subcellularLocation>
</comment>
<dbReference type="InParanoid" id="A0A4W6BQY1"/>
<dbReference type="Gene3D" id="3.90.215.10">
    <property type="entry name" value="Gamma Fibrinogen, chain A, domain 1"/>
    <property type="match status" value="1"/>
</dbReference>
<keyword evidence="5" id="KW-0472">Membrane</keyword>
<dbReference type="Proteomes" id="UP000314980">
    <property type="component" value="Unassembled WGS sequence"/>
</dbReference>
<evidence type="ECO:0000256" key="5">
    <source>
        <dbReference type="SAM" id="Phobius"/>
    </source>
</evidence>
<evidence type="ECO:0000259" key="6">
    <source>
        <dbReference type="PROSITE" id="PS51406"/>
    </source>
</evidence>
<dbReference type="GO" id="GO:0030674">
    <property type="term" value="F:protein-macromolecule adaptor activity"/>
    <property type="evidence" value="ECO:0007669"/>
    <property type="project" value="TreeGrafter"/>
</dbReference>
<keyword evidence="2" id="KW-0964">Secreted</keyword>
<dbReference type="SUPFAM" id="SSF56496">
    <property type="entry name" value="Fibrinogen C-terminal domain-like"/>
    <property type="match status" value="1"/>
</dbReference>
<dbReference type="InterPro" id="IPR020837">
    <property type="entry name" value="Fibrinogen_CS"/>
</dbReference>
<dbReference type="InterPro" id="IPR002181">
    <property type="entry name" value="Fibrinogen_a/b/g_C_dom"/>
</dbReference>
<dbReference type="GO" id="GO:0042730">
    <property type="term" value="P:fibrinolysis"/>
    <property type="evidence" value="ECO:0007669"/>
    <property type="project" value="TreeGrafter"/>
</dbReference>
<dbReference type="Pfam" id="PF00147">
    <property type="entry name" value="Fibrinogen_C"/>
    <property type="match status" value="1"/>
</dbReference>
<dbReference type="CDD" id="cd00087">
    <property type="entry name" value="FReD"/>
    <property type="match status" value="1"/>
</dbReference>
<dbReference type="PROSITE" id="PS51406">
    <property type="entry name" value="FIBRINOGEN_C_2"/>
    <property type="match status" value="1"/>
</dbReference>
<keyword evidence="5" id="KW-1133">Transmembrane helix</keyword>
<gene>
    <name evidence="7" type="primary">ANGPTL1</name>
</gene>